<proteinExistence type="predicted"/>
<gene>
    <name evidence="1" type="ORF">LCGC14_0204730</name>
</gene>
<evidence type="ECO:0000313" key="1">
    <source>
        <dbReference type="EMBL" id="KKN92730.1"/>
    </source>
</evidence>
<name>A0A0F9UHM0_9ZZZZ</name>
<reference evidence="1" key="1">
    <citation type="journal article" date="2015" name="Nature">
        <title>Complex archaea that bridge the gap between prokaryotes and eukaryotes.</title>
        <authorList>
            <person name="Spang A."/>
            <person name="Saw J.H."/>
            <person name="Jorgensen S.L."/>
            <person name="Zaremba-Niedzwiedzka K."/>
            <person name="Martijn J."/>
            <person name="Lind A.E."/>
            <person name="van Eijk R."/>
            <person name="Schleper C."/>
            <person name="Guy L."/>
            <person name="Ettema T.J."/>
        </authorList>
    </citation>
    <scope>NUCLEOTIDE SEQUENCE</scope>
</reference>
<accession>A0A0F9UHM0</accession>
<sequence>MPFRPCDWNVIIPGRWNRAILSPGEIAENIFDLQDKKDLQVEVPMDGVSPFTVKHPNEQIAVSGASGKLRIDVLAPTYESLQYGMQAGVKALEWLPKTPVEAVGFNIGYEADEVPEPVLRLVTSDLDAAVADKGLQVTARTISRAARFGEGVVNIVLTADDQKSRLLLNFHRASNDVGELIGWLQTPIKSVRETAENILKALCVEVTEEEEHADERS</sequence>
<comment type="caution">
    <text evidence="1">The sequence shown here is derived from an EMBL/GenBank/DDBJ whole genome shotgun (WGS) entry which is preliminary data.</text>
</comment>
<dbReference type="EMBL" id="LAZR01000092">
    <property type="protein sequence ID" value="KKN92730.1"/>
    <property type="molecule type" value="Genomic_DNA"/>
</dbReference>
<organism evidence="1">
    <name type="scientific">marine sediment metagenome</name>
    <dbReference type="NCBI Taxonomy" id="412755"/>
    <lineage>
        <taxon>unclassified sequences</taxon>
        <taxon>metagenomes</taxon>
        <taxon>ecological metagenomes</taxon>
    </lineage>
</organism>
<protein>
    <submittedName>
        <fullName evidence="1">Uncharacterized protein</fullName>
    </submittedName>
</protein>
<dbReference type="AlphaFoldDB" id="A0A0F9UHM0"/>